<evidence type="ECO:0000313" key="2">
    <source>
        <dbReference type="EMBL" id="OAG20630.1"/>
    </source>
</evidence>
<feature type="compositionally biased region" description="Basic and acidic residues" evidence="1">
    <location>
        <begin position="148"/>
        <end position="164"/>
    </location>
</feature>
<proteinExistence type="predicted"/>
<feature type="region of interest" description="Disordered" evidence="1">
    <location>
        <begin position="1"/>
        <end position="88"/>
    </location>
</feature>
<dbReference type="RefSeq" id="XP_018386051.1">
    <property type="nucleotide sequence ID" value="XM_018523546.1"/>
</dbReference>
<feature type="region of interest" description="Disordered" evidence="1">
    <location>
        <begin position="116"/>
        <end position="193"/>
    </location>
</feature>
<feature type="compositionally biased region" description="Basic residues" evidence="1">
    <location>
        <begin position="168"/>
        <end position="180"/>
    </location>
</feature>
<reference evidence="2 3" key="1">
    <citation type="submission" date="2016-05" db="EMBL/GenBank/DDBJ databases">
        <title>Comparative analysis of secretome profiles of manganese(II)-oxidizing ascomycete fungi.</title>
        <authorList>
            <consortium name="DOE Joint Genome Institute"/>
            <person name="Zeiner C.A."/>
            <person name="Purvine S.O."/>
            <person name="Zink E.M."/>
            <person name="Wu S."/>
            <person name="Pasa-Tolic L."/>
            <person name="Chaput D.L."/>
            <person name="Haridas S."/>
            <person name="Grigoriev I.V."/>
            <person name="Santelli C.M."/>
            <person name="Hansel C.M."/>
        </authorList>
    </citation>
    <scope>NUCLEOTIDE SEQUENCE [LARGE SCALE GENOMIC DNA]</scope>
    <source>
        <strain evidence="2 3">SRC1lrK2f</strain>
    </source>
</reference>
<gene>
    <name evidence="2" type="ORF">CC77DRAFT_1008675</name>
</gene>
<dbReference type="Proteomes" id="UP000077248">
    <property type="component" value="Unassembled WGS sequence"/>
</dbReference>
<feature type="compositionally biased region" description="Low complexity" evidence="1">
    <location>
        <begin position="124"/>
        <end position="136"/>
    </location>
</feature>
<sequence length="193" mass="21612">MAALRPVSTRASEMASSSSPSGKFRDQRVLTQTTLHKRRTSASKSGVVFKSRTWNETKSKHHTTFKTRSTTSNKRATSDPTSPVTATKQQSRFASLFISLLAVSPMAIEYDAADQQTMEAAQRPPAKTTQPTSSKKTQARLSGSVRPSEIRKTRWKRFKYEMGLKMKSTGRGKAKDRRQRAQVADMELENLRA</sequence>
<dbReference type="EMBL" id="KV441478">
    <property type="protein sequence ID" value="OAG20630.1"/>
    <property type="molecule type" value="Genomic_DNA"/>
</dbReference>
<dbReference type="GeneID" id="29109140"/>
<feature type="compositionally biased region" description="Low complexity" evidence="1">
    <location>
        <begin position="8"/>
        <end position="21"/>
    </location>
</feature>
<evidence type="ECO:0000313" key="3">
    <source>
        <dbReference type="Proteomes" id="UP000077248"/>
    </source>
</evidence>
<dbReference type="KEGG" id="aalt:CC77DRAFT_1008675"/>
<protein>
    <submittedName>
        <fullName evidence="2">Uncharacterized protein</fullName>
    </submittedName>
</protein>
<organism evidence="2 3">
    <name type="scientific">Alternaria alternata</name>
    <name type="common">Alternaria rot fungus</name>
    <name type="synonym">Torula alternata</name>
    <dbReference type="NCBI Taxonomy" id="5599"/>
    <lineage>
        <taxon>Eukaryota</taxon>
        <taxon>Fungi</taxon>
        <taxon>Dikarya</taxon>
        <taxon>Ascomycota</taxon>
        <taxon>Pezizomycotina</taxon>
        <taxon>Dothideomycetes</taxon>
        <taxon>Pleosporomycetidae</taxon>
        <taxon>Pleosporales</taxon>
        <taxon>Pleosporineae</taxon>
        <taxon>Pleosporaceae</taxon>
        <taxon>Alternaria</taxon>
        <taxon>Alternaria sect. Alternaria</taxon>
        <taxon>Alternaria alternata complex</taxon>
    </lineage>
</organism>
<dbReference type="VEuPathDB" id="FungiDB:CC77DRAFT_1008675"/>
<name>A0A177DN31_ALTAL</name>
<feature type="compositionally biased region" description="Polar residues" evidence="1">
    <location>
        <begin position="66"/>
        <end position="88"/>
    </location>
</feature>
<accession>A0A177DN31</accession>
<keyword evidence="3" id="KW-1185">Reference proteome</keyword>
<dbReference type="AlphaFoldDB" id="A0A177DN31"/>
<evidence type="ECO:0000256" key="1">
    <source>
        <dbReference type="SAM" id="MobiDB-lite"/>
    </source>
</evidence>